<dbReference type="PIRSF" id="PIRSF017393">
    <property type="entry name" value="MTase_SAV2177"/>
    <property type="match status" value="1"/>
</dbReference>
<dbReference type="Pfam" id="PF04672">
    <property type="entry name" value="Methyltransf_19"/>
    <property type="match status" value="1"/>
</dbReference>
<keyword evidence="2" id="KW-1185">Reference proteome</keyword>
<dbReference type="OrthoDB" id="3216820at2"/>
<dbReference type="Gene3D" id="3.40.50.150">
    <property type="entry name" value="Vaccinia Virus protein VP39"/>
    <property type="match status" value="1"/>
</dbReference>
<dbReference type="AlphaFoldDB" id="A0A367ESX9"/>
<evidence type="ECO:0000313" key="2">
    <source>
        <dbReference type="Proteomes" id="UP000253094"/>
    </source>
</evidence>
<gene>
    <name evidence="1" type="ORF">DQ384_36675</name>
</gene>
<dbReference type="SUPFAM" id="SSF53335">
    <property type="entry name" value="S-adenosyl-L-methionine-dependent methyltransferases"/>
    <property type="match status" value="1"/>
</dbReference>
<keyword evidence="1" id="KW-0808">Transferase</keyword>
<protein>
    <submittedName>
        <fullName evidence="1">SAM-dependent methyltransferase</fullName>
    </submittedName>
</protein>
<dbReference type="InterPro" id="IPR029063">
    <property type="entry name" value="SAM-dependent_MTases_sf"/>
</dbReference>
<sequence>MGNAGRRCQWNLGWHRGSTTSAEDSEYPHGFDRGVLRGGFVGQTDWAAGVDTTRAHAARVYNWMLGGRHYFPADREAGEKLAKITPYFPLASRANRAFLRRVVSFLAQKGIRQFLDIGAGLPSDGNVHEIAPQARVVYVDNDPVVLAHGRALVAPETDRVRYIGGDARHPEEIRYNAEVRNFIDWDEPLAILMIGLLHFISDEDKPQSTIDFFRHAVPPGSYVAVSHATCDGFTPPRSAAIAEVYRDTVSPTWMRTREQVQELMSGFPEMVAPGLVYVPNWHPDKPHQGAPAEVLGVYGGVATVPAWIAG</sequence>
<evidence type="ECO:0000313" key="1">
    <source>
        <dbReference type="EMBL" id="RCG21151.1"/>
    </source>
</evidence>
<comment type="caution">
    <text evidence="1">The sequence shown here is derived from an EMBL/GenBank/DDBJ whole genome shotgun (WGS) entry which is preliminary data.</text>
</comment>
<dbReference type="Proteomes" id="UP000253094">
    <property type="component" value="Unassembled WGS sequence"/>
</dbReference>
<dbReference type="GO" id="GO:0032259">
    <property type="term" value="P:methylation"/>
    <property type="evidence" value="ECO:0007669"/>
    <property type="project" value="UniProtKB-KW"/>
</dbReference>
<keyword evidence="1" id="KW-0489">Methyltransferase</keyword>
<name>A0A367ESX9_9ACTN</name>
<organism evidence="1 2">
    <name type="scientific">Sphaerisporangium album</name>
    <dbReference type="NCBI Taxonomy" id="509200"/>
    <lineage>
        <taxon>Bacteria</taxon>
        <taxon>Bacillati</taxon>
        <taxon>Actinomycetota</taxon>
        <taxon>Actinomycetes</taxon>
        <taxon>Streptosporangiales</taxon>
        <taxon>Streptosporangiaceae</taxon>
        <taxon>Sphaerisporangium</taxon>
    </lineage>
</organism>
<dbReference type="EMBL" id="QOIL01000030">
    <property type="protein sequence ID" value="RCG21151.1"/>
    <property type="molecule type" value="Genomic_DNA"/>
</dbReference>
<accession>A0A367ESX9</accession>
<reference evidence="1 2" key="1">
    <citation type="submission" date="2018-06" db="EMBL/GenBank/DDBJ databases">
        <title>Sphaerisporangium craniellae sp. nov., isolated from a marine sponge in the South China Sea.</title>
        <authorList>
            <person name="Li L."/>
        </authorList>
    </citation>
    <scope>NUCLEOTIDE SEQUENCE [LARGE SCALE GENOMIC DNA]</scope>
    <source>
        <strain evidence="1 2">CCTCC AA 208026</strain>
    </source>
</reference>
<dbReference type="InterPro" id="IPR006764">
    <property type="entry name" value="SAM_dep_MeTrfase_SAV2177_type"/>
</dbReference>
<dbReference type="CDD" id="cd02440">
    <property type="entry name" value="AdoMet_MTases"/>
    <property type="match status" value="1"/>
</dbReference>
<proteinExistence type="predicted"/>
<dbReference type="GO" id="GO:0008168">
    <property type="term" value="F:methyltransferase activity"/>
    <property type="evidence" value="ECO:0007669"/>
    <property type="project" value="UniProtKB-KW"/>
</dbReference>